<accession>A0A167AXK2</accession>
<feature type="signal peptide" evidence="1">
    <location>
        <begin position="1"/>
        <end position="18"/>
    </location>
</feature>
<dbReference type="AlphaFoldDB" id="A0A167AXK2"/>
<reference evidence="2 3" key="1">
    <citation type="journal article" date="2016" name="Genome Biol. Evol.">
        <title>Divergent and convergent evolution of fungal pathogenicity.</title>
        <authorList>
            <person name="Shang Y."/>
            <person name="Xiao G."/>
            <person name="Zheng P."/>
            <person name="Cen K."/>
            <person name="Zhan S."/>
            <person name="Wang C."/>
        </authorList>
    </citation>
    <scope>NUCLEOTIDE SEQUENCE [LARGE SCALE GENOMIC DNA]</scope>
    <source>
        <strain evidence="2 3">RCEF 4871</strain>
    </source>
</reference>
<dbReference type="EMBL" id="AZHC01000022">
    <property type="protein sequence ID" value="OAA39430.1"/>
    <property type="molecule type" value="Genomic_DNA"/>
</dbReference>
<evidence type="ECO:0000313" key="2">
    <source>
        <dbReference type="EMBL" id="OAA39430.1"/>
    </source>
</evidence>
<gene>
    <name evidence="2" type="ORF">NOR_06268</name>
</gene>
<keyword evidence="3" id="KW-1185">Reference proteome</keyword>
<evidence type="ECO:0000313" key="3">
    <source>
        <dbReference type="Proteomes" id="UP000243498"/>
    </source>
</evidence>
<sequence length="123" mass="13602">MQLSLPLVLAILGVSAQASPVRQTLTTADDIGFGAFSSLFGQPFQCADGSVPCHVSHFETERDGRESVVCHSTKAMCMARTIYRPFLYDNILDEPVKGLVCCPPGFEIYKNDYYDKCIKMAKK</sequence>
<proteinExistence type="predicted"/>
<organism evidence="2 3">
    <name type="scientific">Metarhizium rileyi (strain RCEF 4871)</name>
    <name type="common">Nomuraea rileyi</name>
    <dbReference type="NCBI Taxonomy" id="1649241"/>
    <lineage>
        <taxon>Eukaryota</taxon>
        <taxon>Fungi</taxon>
        <taxon>Dikarya</taxon>
        <taxon>Ascomycota</taxon>
        <taxon>Pezizomycotina</taxon>
        <taxon>Sordariomycetes</taxon>
        <taxon>Hypocreomycetidae</taxon>
        <taxon>Hypocreales</taxon>
        <taxon>Clavicipitaceae</taxon>
        <taxon>Metarhizium</taxon>
    </lineage>
</organism>
<dbReference type="Proteomes" id="UP000243498">
    <property type="component" value="Unassembled WGS sequence"/>
</dbReference>
<comment type="caution">
    <text evidence="2">The sequence shown here is derived from an EMBL/GenBank/DDBJ whole genome shotgun (WGS) entry which is preliminary data.</text>
</comment>
<protein>
    <submittedName>
        <fullName evidence="2">Uncharacterized protein</fullName>
    </submittedName>
</protein>
<keyword evidence="1" id="KW-0732">Signal</keyword>
<name>A0A167AXK2_METRR</name>
<feature type="chain" id="PRO_5007883925" evidence="1">
    <location>
        <begin position="19"/>
        <end position="123"/>
    </location>
</feature>
<evidence type="ECO:0000256" key="1">
    <source>
        <dbReference type="SAM" id="SignalP"/>
    </source>
</evidence>